<feature type="transmembrane region" description="Helical" evidence="5">
    <location>
        <begin position="109"/>
        <end position="135"/>
    </location>
</feature>
<evidence type="ECO:0000256" key="3">
    <source>
        <dbReference type="ARBA" id="ARBA00022989"/>
    </source>
</evidence>
<dbReference type="PANTHER" id="PTHR47704:SF1">
    <property type="entry name" value="POTASSIUM TRANSPORTER KIMA"/>
    <property type="match status" value="1"/>
</dbReference>
<feature type="transmembrane region" description="Helical" evidence="5">
    <location>
        <begin position="378"/>
        <end position="400"/>
    </location>
</feature>
<accession>A0A327KZK8</accession>
<feature type="transmembrane region" description="Helical" evidence="5">
    <location>
        <begin position="451"/>
        <end position="471"/>
    </location>
</feature>
<dbReference type="EMBL" id="NPEX01000080">
    <property type="protein sequence ID" value="RAI43606.1"/>
    <property type="molecule type" value="Genomic_DNA"/>
</dbReference>
<dbReference type="Proteomes" id="UP000249130">
    <property type="component" value="Unassembled WGS sequence"/>
</dbReference>
<dbReference type="GO" id="GO:0016020">
    <property type="term" value="C:membrane"/>
    <property type="evidence" value="ECO:0007669"/>
    <property type="project" value="UniProtKB-SubCell"/>
</dbReference>
<evidence type="ECO:0000256" key="5">
    <source>
        <dbReference type="SAM" id="Phobius"/>
    </source>
</evidence>
<protein>
    <recommendedName>
        <fullName evidence="8">Amino acid permease</fullName>
    </recommendedName>
</protein>
<dbReference type="InterPro" id="IPR002293">
    <property type="entry name" value="AA/rel_permease1"/>
</dbReference>
<keyword evidence="7" id="KW-1185">Reference proteome</keyword>
<evidence type="ECO:0000256" key="4">
    <source>
        <dbReference type="ARBA" id="ARBA00023136"/>
    </source>
</evidence>
<feature type="transmembrane region" description="Helical" evidence="5">
    <location>
        <begin position="352"/>
        <end position="372"/>
    </location>
</feature>
<feature type="transmembrane region" description="Helical" evidence="5">
    <location>
        <begin position="304"/>
        <end position="332"/>
    </location>
</feature>
<reference evidence="6 7" key="1">
    <citation type="submission" date="2017-07" db="EMBL/GenBank/DDBJ databases">
        <title>Draft Genome Sequences of Select Purple Nonsulfur Bacteria.</title>
        <authorList>
            <person name="Lasarre B."/>
            <person name="Mckinlay J.B."/>
        </authorList>
    </citation>
    <scope>NUCLEOTIDE SEQUENCE [LARGE SCALE GENOMIC DNA]</scope>
    <source>
        <strain evidence="6 7">DSM 5909</strain>
    </source>
</reference>
<feature type="transmembrane region" description="Helical" evidence="5">
    <location>
        <begin position="214"/>
        <end position="233"/>
    </location>
</feature>
<feature type="transmembrane region" description="Helical" evidence="5">
    <location>
        <begin position="48"/>
        <end position="80"/>
    </location>
</feature>
<dbReference type="Pfam" id="PF13520">
    <property type="entry name" value="AA_permease_2"/>
    <property type="match status" value="1"/>
</dbReference>
<gene>
    <name evidence="6" type="ORF">CH341_13505</name>
</gene>
<feature type="transmembrane region" description="Helical" evidence="5">
    <location>
        <begin position="141"/>
        <end position="161"/>
    </location>
</feature>
<dbReference type="Gene3D" id="1.20.1740.10">
    <property type="entry name" value="Amino acid/polyamine transporter I"/>
    <property type="match status" value="1"/>
</dbReference>
<feature type="transmembrane region" description="Helical" evidence="5">
    <location>
        <begin position="421"/>
        <end position="445"/>
    </location>
</feature>
<keyword evidence="3 5" id="KW-1133">Transmembrane helix</keyword>
<comment type="caution">
    <text evidence="6">The sequence shown here is derived from an EMBL/GenBank/DDBJ whole genome shotgun (WGS) entry which is preliminary data.</text>
</comment>
<dbReference type="RefSeq" id="WP_111419554.1">
    <property type="nucleotide sequence ID" value="NZ_NPEX01000080.1"/>
</dbReference>
<dbReference type="PANTHER" id="PTHR47704">
    <property type="entry name" value="POTASSIUM TRANSPORTER KIMA"/>
    <property type="match status" value="1"/>
</dbReference>
<evidence type="ECO:0000256" key="2">
    <source>
        <dbReference type="ARBA" id="ARBA00022692"/>
    </source>
</evidence>
<dbReference type="AlphaFoldDB" id="A0A327KZK8"/>
<evidence type="ECO:0000313" key="7">
    <source>
        <dbReference type="Proteomes" id="UP000249130"/>
    </source>
</evidence>
<keyword evidence="4 5" id="KW-0472">Membrane</keyword>
<organism evidence="6 7">
    <name type="scientific">Rhodoplanes roseus</name>
    <dbReference type="NCBI Taxonomy" id="29409"/>
    <lineage>
        <taxon>Bacteria</taxon>
        <taxon>Pseudomonadati</taxon>
        <taxon>Pseudomonadota</taxon>
        <taxon>Alphaproteobacteria</taxon>
        <taxon>Hyphomicrobiales</taxon>
        <taxon>Nitrobacteraceae</taxon>
        <taxon>Rhodoplanes</taxon>
    </lineage>
</organism>
<evidence type="ECO:0008006" key="8">
    <source>
        <dbReference type="Google" id="ProtNLM"/>
    </source>
</evidence>
<feature type="transmembrane region" description="Helical" evidence="5">
    <location>
        <begin position="254"/>
        <end position="284"/>
    </location>
</feature>
<evidence type="ECO:0000313" key="6">
    <source>
        <dbReference type="EMBL" id="RAI43606.1"/>
    </source>
</evidence>
<comment type="subcellular location">
    <subcellularLocation>
        <location evidence="1">Membrane</location>
        <topology evidence="1">Multi-pass membrane protein</topology>
    </subcellularLocation>
</comment>
<keyword evidence="2 5" id="KW-0812">Transmembrane</keyword>
<dbReference type="OrthoDB" id="9759676at2"/>
<proteinExistence type="predicted"/>
<sequence>MSRSSLAALLLGRPLANEEHAGRKVGLGTGVPTVGLGAFGSPAYGPEAALLVLAPLGAAGLSAFAAVQGVVVVVLLLLWLTFRRAIVAFPGNGGAYTIARDTLGDAGGLLAVVVLVLDYVLNVAVGISAGVAALVSAVPTLAPHRLALCLVVLAGLTLINLRGVLDAGRVFALPVYVFLASFAIVLVAGLVVVLSGNAEPLPSPAPSDPPGETSFWLAVLLAYAVACTGMTGVEAVSNSVDTFRDPAVRTARRALAAVVVVLAVFLAALAVLVPAFGVVAMPQTDAQYRSVLSGLAAAIAGQGALYYVCIGALLGVLVLSAHTSFVGLPGFFRLVAADGWLPRPFAVLGRRLVLTVGVLFLSGCAGALLGLFEGVTDRLVPLFAVAALSVFLLVQLGMTVHGLRVRRRVTSARAAARRATLLNIGVDVVGGLATGLALAVTMVAWFVQGVWILLVVAPALMGLLVAVRRYYATVDRELRDPGPLDLSDLSPPIVLVATEDRSRLTDKALAFALSVSPDVWAVHLAALEGPGSEEKERALREAWESDVEAPARAAGHRPPRLVTVGAPFRHVYAPLLDLVDRLSAQHPGRTIAVLTPEFVKQRWWQYPLHTLRARRMRSGLLAYGGARVVVMSVPWYLDDPDPERAARTTATLPSIAPVD</sequence>
<feature type="transmembrane region" description="Helical" evidence="5">
    <location>
        <begin position="173"/>
        <end position="194"/>
    </location>
</feature>
<dbReference type="GO" id="GO:0022857">
    <property type="term" value="F:transmembrane transporter activity"/>
    <property type="evidence" value="ECO:0007669"/>
    <property type="project" value="InterPro"/>
</dbReference>
<dbReference type="InterPro" id="IPR053153">
    <property type="entry name" value="APC_K+_Transporter"/>
</dbReference>
<evidence type="ECO:0000256" key="1">
    <source>
        <dbReference type="ARBA" id="ARBA00004141"/>
    </source>
</evidence>
<name>A0A327KZK8_9BRAD</name>